<evidence type="ECO:0000256" key="4">
    <source>
        <dbReference type="ARBA" id="ARBA00023136"/>
    </source>
</evidence>
<accession>A0AB34HX87</accession>
<feature type="transmembrane region" description="Helical" evidence="6">
    <location>
        <begin position="210"/>
        <end position="234"/>
    </location>
</feature>
<feature type="compositionally biased region" description="Polar residues" evidence="5">
    <location>
        <begin position="125"/>
        <end position="135"/>
    </location>
</feature>
<evidence type="ECO:0000256" key="6">
    <source>
        <dbReference type="SAM" id="Phobius"/>
    </source>
</evidence>
<organism evidence="7 8">
    <name type="scientific">Eschrichtius robustus</name>
    <name type="common">California gray whale</name>
    <name type="synonym">Eschrichtius gibbosus</name>
    <dbReference type="NCBI Taxonomy" id="9764"/>
    <lineage>
        <taxon>Eukaryota</taxon>
        <taxon>Metazoa</taxon>
        <taxon>Chordata</taxon>
        <taxon>Craniata</taxon>
        <taxon>Vertebrata</taxon>
        <taxon>Euteleostomi</taxon>
        <taxon>Mammalia</taxon>
        <taxon>Eutheria</taxon>
        <taxon>Laurasiatheria</taxon>
        <taxon>Artiodactyla</taxon>
        <taxon>Whippomorpha</taxon>
        <taxon>Cetacea</taxon>
        <taxon>Mysticeti</taxon>
        <taxon>Eschrichtiidae</taxon>
        <taxon>Eschrichtius</taxon>
    </lineage>
</organism>
<evidence type="ECO:0000313" key="7">
    <source>
        <dbReference type="EMBL" id="KAJ8795760.1"/>
    </source>
</evidence>
<keyword evidence="3 6" id="KW-1133">Transmembrane helix</keyword>
<feature type="transmembrane region" description="Helical" evidence="6">
    <location>
        <begin position="391"/>
        <end position="413"/>
    </location>
</feature>
<dbReference type="GO" id="GO:0016020">
    <property type="term" value="C:membrane"/>
    <property type="evidence" value="ECO:0007669"/>
    <property type="project" value="UniProtKB-SubCell"/>
</dbReference>
<comment type="caution">
    <text evidence="7">The sequence shown here is derived from an EMBL/GenBank/DDBJ whole genome shotgun (WGS) entry which is preliminary data.</text>
</comment>
<feature type="transmembrane region" description="Helical" evidence="6">
    <location>
        <begin position="185"/>
        <end position="204"/>
    </location>
</feature>
<name>A0AB34HX87_ESCRO</name>
<keyword evidence="4 6" id="KW-0472">Membrane</keyword>
<feature type="transmembrane region" description="Helical" evidence="6">
    <location>
        <begin position="347"/>
        <end position="370"/>
    </location>
</feature>
<evidence type="ECO:0000256" key="3">
    <source>
        <dbReference type="ARBA" id="ARBA00022989"/>
    </source>
</evidence>
<evidence type="ECO:0000313" key="8">
    <source>
        <dbReference type="Proteomes" id="UP001159641"/>
    </source>
</evidence>
<dbReference type="AlphaFoldDB" id="A0AB34HX87"/>
<dbReference type="Proteomes" id="UP001159641">
    <property type="component" value="Unassembled WGS sequence"/>
</dbReference>
<keyword evidence="2 6" id="KW-0812">Transmembrane</keyword>
<reference evidence="7 8" key="1">
    <citation type="submission" date="2022-11" db="EMBL/GenBank/DDBJ databases">
        <title>Whole genome sequence of Eschrichtius robustus ER-17-0199.</title>
        <authorList>
            <person name="Bruniche-Olsen A."/>
            <person name="Black A.N."/>
            <person name="Fields C.J."/>
            <person name="Walden K."/>
            <person name="Dewoody J.A."/>
        </authorList>
    </citation>
    <scope>NUCLEOTIDE SEQUENCE [LARGE SCALE GENOMIC DNA]</scope>
    <source>
        <strain evidence="7">ER-17-0199</strain>
        <tissue evidence="7">Blubber</tissue>
    </source>
</reference>
<sequence>MKRIYIVKASAKPKTLSPPGEREWAAVGPAQPSLTPVLPSSQWDLICTHKTLPQLSQSIIMAGVLVGNLMLGIMADRFFIESALWHSSLGNLDLTLKALQRVAQIKGKQKEGAKLSVEVRPPRTLSRTPGASQAESGGRGPQGNPSPEPHLSKPLLRMSLQKGLTMSRAWPSTLQLLRSPAIRQLFLCIMPLWFVLLFSFYGLIMGLQSLGINIYLTQVLFTTVDLPFYFLGFLTTKSLGCKHTQMGSLLLSGNFILTCAMIPLASRPISAPVLVLSQAQFPIWPKPTTWKGMKTPSLLQTFPNTLSLPLFVPDQRGPSATTTLANTGSILSPLVGMTSELYPSLPLFIYGAVLVAACPITVLLPETLGLPLPNTLQDLERRKFSLQTNPGFPAGLQALLLLFFSASGLLWLLPELMGFYTGPGSLPPAPSTDRHLLPQPQGGAEEGPCDLYLALKLLAQMCNRASKPQPSEPQLRLRPWPRLSALALPLRPGPRFNRKASSPGPTSQLLHLLHSSLPGRMTAPPLCHAPPLSGLYLPPSPTCTTTNAEFLSIISLILLGSCGTRPATRILQARKVLSSPWAGSLHLFFSLDLPSGIHVQFILPEGF</sequence>
<comment type="subcellular location">
    <subcellularLocation>
        <location evidence="1">Membrane</location>
        <topology evidence="1">Multi-pass membrane protein</topology>
    </subcellularLocation>
</comment>
<keyword evidence="8" id="KW-1185">Reference proteome</keyword>
<dbReference type="EMBL" id="JAIQCJ010000544">
    <property type="protein sequence ID" value="KAJ8795760.1"/>
    <property type="molecule type" value="Genomic_DNA"/>
</dbReference>
<dbReference type="Gene3D" id="1.20.1250.20">
    <property type="entry name" value="MFS general substrate transporter like domains"/>
    <property type="match status" value="1"/>
</dbReference>
<gene>
    <name evidence="7" type="ORF">J1605_002522</name>
</gene>
<feature type="transmembrane region" description="Helical" evidence="6">
    <location>
        <begin position="246"/>
        <end position="266"/>
    </location>
</feature>
<protein>
    <submittedName>
        <fullName evidence="7">Uncharacterized protein</fullName>
    </submittedName>
</protein>
<dbReference type="InterPro" id="IPR036259">
    <property type="entry name" value="MFS_trans_sf"/>
</dbReference>
<proteinExistence type="predicted"/>
<evidence type="ECO:0000256" key="2">
    <source>
        <dbReference type="ARBA" id="ARBA00022692"/>
    </source>
</evidence>
<dbReference type="PANTHER" id="PTHR24064">
    <property type="entry name" value="SOLUTE CARRIER FAMILY 22 MEMBER"/>
    <property type="match status" value="1"/>
</dbReference>
<evidence type="ECO:0000256" key="5">
    <source>
        <dbReference type="SAM" id="MobiDB-lite"/>
    </source>
</evidence>
<feature type="region of interest" description="Disordered" evidence="5">
    <location>
        <begin position="113"/>
        <end position="152"/>
    </location>
</feature>
<evidence type="ECO:0000256" key="1">
    <source>
        <dbReference type="ARBA" id="ARBA00004141"/>
    </source>
</evidence>